<dbReference type="EMBL" id="JAHRHY010000017">
    <property type="protein sequence ID" value="KAG9063273.1"/>
    <property type="molecule type" value="Genomic_DNA"/>
</dbReference>
<dbReference type="InterPro" id="IPR027417">
    <property type="entry name" value="P-loop_NTPase"/>
</dbReference>
<organism evidence="2 3">
    <name type="scientific">Linnemannia hyalina</name>
    <dbReference type="NCBI Taxonomy" id="64524"/>
    <lineage>
        <taxon>Eukaryota</taxon>
        <taxon>Fungi</taxon>
        <taxon>Fungi incertae sedis</taxon>
        <taxon>Mucoromycota</taxon>
        <taxon>Mortierellomycotina</taxon>
        <taxon>Mortierellomycetes</taxon>
        <taxon>Mortierellales</taxon>
        <taxon>Mortierellaceae</taxon>
        <taxon>Linnemannia</taxon>
    </lineage>
</organism>
<reference evidence="2" key="1">
    <citation type="submission" date="2021-06" db="EMBL/GenBank/DDBJ databases">
        <title>Genome Sequence of Mortierella hyaline Strain SCG-10, a Cold-Adapted, Nitrate-Reducing Fungus Isolated from Soil in Minnesota, USA.</title>
        <authorList>
            <person name="Aldossari N."/>
        </authorList>
    </citation>
    <scope>NUCLEOTIDE SEQUENCE</scope>
    <source>
        <strain evidence="2">SCG-10</strain>
    </source>
</reference>
<evidence type="ECO:0000259" key="1">
    <source>
        <dbReference type="PROSITE" id="PS51194"/>
    </source>
</evidence>
<dbReference type="Proteomes" id="UP000707451">
    <property type="component" value="Unassembled WGS sequence"/>
</dbReference>
<dbReference type="OrthoDB" id="10261556at2759"/>
<gene>
    <name evidence="2" type="ORF">KI688_004877</name>
</gene>
<dbReference type="CDD" id="cd18785">
    <property type="entry name" value="SF2_C"/>
    <property type="match status" value="1"/>
</dbReference>
<dbReference type="SUPFAM" id="SSF52540">
    <property type="entry name" value="P-loop containing nucleoside triphosphate hydrolases"/>
    <property type="match status" value="1"/>
</dbReference>
<sequence>MTTEAAGMGCDVRDVARVIQFGCWWKNTLVTLVQRLGRAARDPEIQGTGILLIAPPSEKRKHANKDIDFFFKTTGCRRAVLDEKFGNTSEPNKNCCDNCHPTKRTIRSKEITFVEVSAKSLTANRSATRTTEQKEQAKDIILAWRERMHEEIYAELCMFSTADVLMEDKKIDKLAKEFEKVKAVESIELILNWRPDDDYALNTLANDLIELNRAIDNAIPTFNQPQQTWQNLTISQQSSQGTGSTAQILDSPTNLTSTYQESASSSSSAIITPKRQVTTLVNQVWKAWTPDQLISKPKRPYNKKSK</sequence>
<dbReference type="InterPro" id="IPR001650">
    <property type="entry name" value="Helicase_C-like"/>
</dbReference>
<comment type="caution">
    <text evidence="2">The sequence shown here is derived from an EMBL/GenBank/DDBJ whole genome shotgun (WGS) entry which is preliminary data.</text>
</comment>
<evidence type="ECO:0000313" key="3">
    <source>
        <dbReference type="Proteomes" id="UP000707451"/>
    </source>
</evidence>
<accession>A0A9P7XMK7</accession>
<proteinExistence type="predicted"/>
<name>A0A9P7XMK7_9FUNG</name>
<protein>
    <recommendedName>
        <fullName evidence="1">Helicase C-terminal domain-containing protein</fullName>
    </recommendedName>
</protein>
<feature type="domain" description="Helicase C-terminal" evidence="1">
    <location>
        <begin position="1"/>
        <end position="86"/>
    </location>
</feature>
<dbReference type="Gene3D" id="3.40.50.300">
    <property type="entry name" value="P-loop containing nucleotide triphosphate hydrolases"/>
    <property type="match status" value="1"/>
</dbReference>
<dbReference type="Pfam" id="PF00271">
    <property type="entry name" value="Helicase_C"/>
    <property type="match status" value="1"/>
</dbReference>
<evidence type="ECO:0000313" key="2">
    <source>
        <dbReference type="EMBL" id="KAG9063273.1"/>
    </source>
</evidence>
<dbReference type="PROSITE" id="PS51194">
    <property type="entry name" value="HELICASE_CTER"/>
    <property type="match status" value="1"/>
</dbReference>
<dbReference type="AlphaFoldDB" id="A0A9P7XMK7"/>
<keyword evidence="3" id="KW-1185">Reference proteome</keyword>